<dbReference type="PROSITE" id="PS51904">
    <property type="entry name" value="GLYCOSYL_HYDROL_F25_2"/>
    <property type="match status" value="1"/>
</dbReference>
<organism evidence="6 7">
    <name type="scientific">Flavobacterium litorale</name>
    <dbReference type="NCBI Taxonomy" id="2856519"/>
    <lineage>
        <taxon>Bacteria</taxon>
        <taxon>Pseudomonadati</taxon>
        <taxon>Bacteroidota</taxon>
        <taxon>Flavobacteriia</taxon>
        <taxon>Flavobacteriales</taxon>
        <taxon>Flavobacteriaceae</taxon>
        <taxon>Flavobacterium</taxon>
    </lineage>
</organism>
<evidence type="ECO:0000313" key="7">
    <source>
        <dbReference type="Proteomes" id="UP000825381"/>
    </source>
</evidence>
<keyword evidence="5" id="KW-1133">Transmembrane helix</keyword>
<protein>
    <submittedName>
        <fullName evidence="6">Glycoside hydrolase family 25 protein</fullName>
    </submittedName>
</protein>
<dbReference type="CDD" id="cd06524">
    <property type="entry name" value="GH25_YegX-like"/>
    <property type="match status" value="1"/>
</dbReference>
<keyword evidence="5" id="KW-0472">Membrane</keyword>
<dbReference type="RefSeq" id="WP_220639662.1">
    <property type="nucleotide sequence ID" value="NZ_CP080429.1"/>
</dbReference>
<keyword evidence="3" id="KW-0326">Glycosidase</keyword>
<dbReference type="PANTHER" id="PTHR34135:SF2">
    <property type="entry name" value="LYSOZYME"/>
    <property type="match status" value="1"/>
</dbReference>
<keyword evidence="5" id="KW-0812">Transmembrane</keyword>
<gene>
    <name evidence="6" type="ORF">K1I41_06990</name>
</gene>
<dbReference type="InterPro" id="IPR018077">
    <property type="entry name" value="Glyco_hydro_fam25_subgr"/>
</dbReference>
<dbReference type="GO" id="GO:0016787">
    <property type="term" value="F:hydrolase activity"/>
    <property type="evidence" value="ECO:0007669"/>
    <property type="project" value="UniProtKB-KW"/>
</dbReference>
<dbReference type="Gene3D" id="3.20.20.80">
    <property type="entry name" value="Glycosidases"/>
    <property type="match status" value="1"/>
</dbReference>
<keyword evidence="7" id="KW-1185">Reference proteome</keyword>
<dbReference type="Proteomes" id="UP000825381">
    <property type="component" value="Chromosome"/>
</dbReference>
<dbReference type="EMBL" id="CP080429">
    <property type="protein sequence ID" value="QYJ67317.1"/>
    <property type="molecule type" value="Genomic_DNA"/>
</dbReference>
<dbReference type="PANTHER" id="PTHR34135">
    <property type="entry name" value="LYSOZYME"/>
    <property type="match status" value="1"/>
</dbReference>
<proteinExistence type="inferred from homology"/>
<comment type="similarity">
    <text evidence="1">Belongs to the glycosyl hydrolase 25 family.</text>
</comment>
<dbReference type="SUPFAM" id="SSF51445">
    <property type="entry name" value="(Trans)glycosidases"/>
    <property type="match status" value="1"/>
</dbReference>
<evidence type="ECO:0000256" key="1">
    <source>
        <dbReference type="ARBA" id="ARBA00010646"/>
    </source>
</evidence>
<dbReference type="InterPro" id="IPR002053">
    <property type="entry name" value="Glyco_hydro_25"/>
</dbReference>
<feature type="region of interest" description="Disordered" evidence="4">
    <location>
        <begin position="1"/>
        <end position="29"/>
    </location>
</feature>
<dbReference type="SMART" id="SM00641">
    <property type="entry name" value="Glyco_25"/>
    <property type="match status" value="1"/>
</dbReference>
<feature type="compositionally biased region" description="Basic residues" evidence="4">
    <location>
        <begin position="1"/>
        <end position="18"/>
    </location>
</feature>
<accession>A0ABX8V3H1</accession>
<name>A0ABX8V3H1_9FLAO</name>
<keyword evidence="2 6" id="KW-0378">Hydrolase</keyword>
<evidence type="ECO:0000256" key="2">
    <source>
        <dbReference type="ARBA" id="ARBA00022801"/>
    </source>
</evidence>
<evidence type="ECO:0000256" key="4">
    <source>
        <dbReference type="SAM" id="MobiDB-lite"/>
    </source>
</evidence>
<evidence type="ECO:0000313" key="6">
    <source>
        <dbReference type="EMBL" id="QYJ67317.1"/>
    </source>
</evidence>
<feature type="transmembrane region" description="Helical" evidence="5">
    <location>
        <begin position="39"/>
        <end position="59"/>
    </location>
</feature>
<sequence length="304" mass="35468">MKRTPLNKRKTTQRKPKKPTMVASTRKSKKKQGKSFLKTLKYVVLLSVTVVILAVGYHYRNGVLYYLGFTTSKNIDTLTKEERKIADLRIYDIVGRHSDKIFGIDVSHYQGEINWKELQQAEEQFPLHFIFIRATAGKDKTDTKFAENWKRSKQNGYLRGAYHYYRPDENSMAQANNFIATVKLAEGDLPPVLDIERLPNKQSMDSLKIGLQRWLDRVEAHYDVAPIIYSGESFYTDFLKEEFSDYKLWIANYSFFKDRIRDEWLFWQFTDKAQIKGINGNVDVNIYNGNLEELTGMLILDSGN</sequence>
<reference evidence="6 7" key="1">
    <citation type="submission" date="2021-07" db="EMBL/GenBank/DDBJ databases">
        <title>Flavobacterium WSW3-B6 sp.nov, isolated from seaweed.</title>
        <authorList>
            <person name="Muhammad N."/>
            <person name="Ho H."/>
            <person name="Lee Y.-J."/>
            <person name="Nguyen T."/>
            <person name="Ho J."/>
            <person name="Kim S.-G."/>
        </authorList>
    </citation>
    <scope>NUCLEOTIDE SEQUENCE [LARGE SCALE GENOMIC DNA]</scope>
    <source>
        <strain evidence="6 7">WSW3-B6</strain>
    </source>
</reference>
<dbReference type="InterPro" id="IPR017853">
    <property type="entry name" value="GH"/>
</dbReference>
<evidence type="ECO:0000256" key="3">
    <source>
        <dbReference type="ARBA" id="ARBA00023295"/>
    </source>
</evidence>
<evidence type="ECO:0000256" key="5">
    <source>
        <dbReference type="SAM" id="Phobius"/>
    </source>
</evidence>
<dbReference type="Pfam" id="PF01183">
    <property type="entry name" value="Glyco_hydro_25"/>
    <property type="match status" value="1"/>
</dbReference>